<reference evidence="1" key="1">
    <citation type="submission" date="2021-06" db="EMBL/GenBank/DDBJ databases">
        <authorList>
            <person name="Kallberg Y."/>
            <person name="Tangrot J."/>
            <person name="Rosling A."/>
        </authorList>
    </citation>
    <scope>NUCLEOTIDE SEQUENCE</scope>
    <source>
        <strain evidence="1">MA461A</strain>
    </source>
</reference>
<organism evidence="1 2">
    <name type="scientific">Racocetra persica</name>
    <dbReference type="NCBI Taxonomy" id="160502"/>
    <lineage>
        <taxon>Eukaryota</taxon>
        <taxon>Fungi</taxon>
        <taxon>Fungi incertae sedis</taxon>
        <taxon>Mucoromycota</taxon>
        <taxon>Glomeromycotina</taxon>
        <taxon>Glomeromycetes</taxon>
        <taxon>Diversisporales</taxon>
        <taxon>Gigasporaceae</taxon>
        <taxon>Racocetra</taxon>
    </lineage>
</organism>
<dbReference type="EMBL" id="CAJVQC010001168">
    <property type="protein sequence ID" value="CAG8488939.1"/>
    <property type="molecule type" value="Genomic_DNA"/>
</dbReference>
<proteinExistence type="predicted"/>
<accession>A0ACA9KRJ1</accession>
<comment type="caution">
    <text evidence="1">The sequence shown here is derived from an EMBL/GenBank/DDBJ whole genome shotgun (WGS) entry which is preliminary data.</text>
</comment>
<gene>
    <name evidence="1" type="ORF">RPERSI_LOCUS1299</name>
</gene>
<evidence type="ECO:0000313" key="1">
    <source>
        <dbReference type="EMBL" id="CAG8488939.1"/>
    </source>
</evidence>
<name>A0ACA9KRJ1_9GLOM</name>
<keyword evidence="2" id="KW-1185">Reference proteome</keyword>
<protein>
    <submittedName>
        <fullName evidence="1">20518_t:CDS:1</fullName>
    </submittedName>
</protein>
<dbReference type="Proteomes" id="UP000789920">
    <property type="component" value="Unassembled WGS sequence"/>
</dbReference>
<evidence type="ECO:0000313" key="2">
    <source>
        <dbReference type="Proteomes" id="UP000789920"/>
    </source>
</evidence>
<sequence length="72" mass="8892">MKHSYEWINDDEYDEQNLDFDIIFDNPHPHLIRLYNDFNNCCDDEYSNENRNKQNQKIYAKKSRKVTIESKF</sequence>